<dbReference type="Proteomes" id="UP000317663">
    <property type="component" value="Unassembled WGS sequence"/>
</dbReference>
<protein>
    <submittedName>
        <fullName evidence="1">DUF2158 domain-containing protein</fullName>
    </submittedName>
</protein>
<gene>
    <name evidence="1" type="ORF">EAH77_10090</name>
</gene>
<dbReference type="AlphaFoldDB" id="A0A502GLV4"/>
<name>A0A502GLV4_9GAMM</name>
<dbReference type="OrthoDB" id="6429330at2"/>
<comment type="caution">
    <text evidence="1">The sequence shown here is derived from an EMBL/GenBank/DDBJ whole genome shotgun (WGS) entry which is preliminary data.</text>
</comment>
<keyword evidence="2" id="KW-1185">Reference proteome</keyword>
<dbReference type="EMBL" id="RCZD01000004">
    <property type="protein sequence ID" value="TPG62805.1"/>
    <property type="molecule type" value="Genomic_DNA"/>
</dbReference>
<organism evidence="1 2">
    <name type="scientific">Ewingella americana</name>
    <dbReference type="NCBI Taxonomy" id="41202"/>
    <lineage>
        <taxon>Bacteria</taxon>
        <taxon>Pseudomonadati</taxon>
        <taxon>Pseudomonadota</taxon>
        <taxon>Gammaproteobacteria</taxon>
        <taxon>Enterobacterales</taxon>
        <taxon>Yersiniaceae</taxon>
        <taxon>Ewingella</taxon>
    </lineage>
</organism>
<accession>A0A502GLV4</accession>
<evidence type="ECO:0000313" key="1">
    <source>
        <dbReference type="EMBL" id="TPG62805.1"/>
    </source>
</evidence>
<proteinExistence type="predicted"/>
<sequence>MFKPDDIVQSKTGGPQMIVLSDEGETLLSARVDDAEKQAIRIPADSVNLYHKDGDFGVC</sequence>
<reference evidence="1 2" key="1">
    <citation type="journal article" date="2019" name="Environ. Microbiol.">
        <title>Species interactions and distinct microbial communities in high Arctic permafrost affected cryosols are associated with the CH4 and CO2 gas fluxes.</title>
        <authorList>
            <person name="Altshuler I."/>
            <person name="Hamel J."/>
            <person name="Turney S."/>
            <person name="Magnuson E."/>
            <person name="Levesque R."/>
            <person name="Greer C."/>
            <person name="Whyte L.G."/>
        </authorList>
    </citation>
    <scope>NUCLEOTIDE SEQUENCE [LARGE SCALE GENOMIC DNA]</scope>
    <source>
        <strain evidence="1 2">E4</strain>
    </source>
</reference>
<dbReference type="RefSeq" id="WP_140472198.1">
    <property type="nucleotide sequence ID" value="NZ_RCZD01000004.1"/>
</dbReference>
<evidence type="ECO:0000313" key="2">
    <source>
        <dbReference type="Proteomes" id="UP000317663"/>
    </source>
</evidence>